<gene>
    <name evidence="1" type="ORF">FOZ62_025815</name>
</gene>
<sequence length="697" mass="77411">MPSLSLLLREKATCLSRFDLIHHQNEMDLPGRYVADGCGETHECWSGEIAGPSDGARLGKGRGILAELSLEGAGAETWGHIPLTGTVYSISVLWEADFHTAVTNYLVAQESASEAAARASALRIVRCASERMLCYLLKMAILVADAAVVEERSSVGNRTTMYGRLRRSLAAAQVLYHYGIERLDSSGWTACPVVDLLSALRSIILQAQDVFGSRLDRSLGEIVYPWRSPLSPLPLDFDNRSRVCSKWSTDLLPQETLWLAELAHYAEEDTAWMKVVVARLMADLGLSQRKFCSRFEPVPPNLEIQTLIDWEGPSDLIQDRMLSLMALTDAGDFSNARVPQQFVPLRMLLKNQPKLSIVVSSRVDDFGVDSVKRLQVMLKMAAYGCHSSRILCEVLVIEWAPLPGRARLVDALESSSRLPSVVIRVVTVPYSLHRQFPGHRLWTFPDSVAANVGFGRATGEWILKLNTDSIVTPQVFELLVVDTVLRPDTVYRATYIDAPVNVDQALEMPSDRFLEALVMSPEYEEAVDAGAWDRSMRFGASRDFCKLSNTSGVGKPKDSLYSTTNAPLNGSTTQRSPSDLYWLGSGDFILFHRATLEASSGYPNVLQHNLIDDTLHCRLLYKGFNQVGRHLQATTQPVRARSFFTLRALTSICITEGTRITFQVSSTGLKATVADEVWLFSCRRVEPIIRRLAGHVQ</sequence>
<dbReference type="Proteomes" id="UP000574390">
    <property type="component" value="Unassembled WGS sequence"/>
</dbReference>
<dbReference type="EMBL" id="JABANM010029763">
    <property type="protein sequence ID" value="KAF4707430.1"/>
    <property type="molecule type" value="Genomic_DNA"/>
</dbReference>
<evidence type="ECO:0000313" key="2">
    <source>
        <dbReference type="Proteomes" id="UP000574390"/>
    </source>
</evidence>
<dbReference type="InterPro" id="IPR029044">
    <property type="entry name" value="Nucleotide-diphossugar_trans"/>
</dbReference>
<evidence type="ECO:0000313" key="1">
    <source>
        <dbReference type="EMBL" id="KAF4707430.1"/>
    </source>
</evidence>
<protein>
    <submittedName>
        <fullName evidence="1">Uncharacterized protein</fullName>
    </submittedName>
</protein>
<reference evidence="1 2" key="1">
    <citation type="submission" date="2020-04" db="EMBL/GenBank/DDBJ databases">
        <title>Perkinsus olseni comparative genomics.</title>
        <authorList>
            <person name="Bogema D.R."/>
        </authorList>
    </citation>
    <scope>NUCLEOTIDE SEQUENCE [LARGE SCALE GENOMIC DNA]</scope>
    <source>
        <strain evidence="1">ATCC PRA-205</strain>
    </source>
</reference>
<proteinExistence type="predicted"/>
<accession>A0A7J6QIP5</accession>
<name>A0A7J6QIP5_PEROL</name>
<organism evidence="1 2">
    <name type="scientific">Perkinsus olseni</name>
    <name type="common">Perkinsus atlanticus</name>
    <dbReference type="NCBI Taxonomy" id="32597"/>
    <lineage>
        <taxon>Eukaryota</taxon>
        <taxon>Sar</taxon>
        <taxon>Alveolata</taxon>
        <taxon>Perkinsozoa</taxon>
        <taxon>Perkinsea</taxon>
        <taxon>Perkinsida</taxon>
        <taxon>Perkinsidae</taxon>
        <taxon>Perkinsus</taxon>
    </lineage>
</organism>
<dbReference type="SUPFAM" id="SSF53448">
    <property type="entry name" value="Nucleotide-diphospho-sugar transferases"/>
    <property type="match status" value="1"/>
</dbReference>
<dbReference type="AlphaFoldDB" id="A0A7J6QIP5"/>
<comment type="caution">
    <text evidence="1">The sequence shown here is derived from an EMBL/GenBank/DDBJ whole genome shotgun (WGS) entry which is preliminary data.</text>
</comment>